<protein>
    <submittedName>
        <fullName evidence="2">Ornithine cyclodeaminase family protein</fullName>
    </submittedName>
</protein>
<dbReference type="Gene3D" id="3.30.1780.10">
    <property type="entry name" value="ornithine cyclodeaminase, domain 1"/>
    <property type="match status" value="1"/>
</dbReference>
<comment type="similarity">
    <text evidence="1">Belongs to the ornithine cyclodeaminase/mu-crystallin family.</text>
</comment>
<dbReference type="KEGG" id="bfm:BP422_18330"/>
<evidence type="ECO:0000256" key="1">
    <source>
        <dbReference type="ARBA" id="ARBA00008903"/>
    </source>
</evidence>
<dbReference type="GO" id="GO:0019752">
    <property type="term" value="P:carboxylic acid metabolic process"/>
    <property type="evidence" value="ECO:0007669"/>
    <property type="project" value="UniProtKB-ARBA"/>
</dbReference>
<proteinExistence type="inferred from homology"/>
<dbReference type="AlphaFoldDB" id="A0A220MJZ3"/>
<dbReference type="PANTHER" id="PTHR13812">
    <property type="entry name" value="KETIMINE REDUCTASE MU-CRYSTALLIN"/>
    <property type="match status" value="1"/>
</dbReference>
<name>A0A220MJZ3_9BACL</name>
<dbReference type="InterPro" id="IPR003462">
    <property type="entry name" value="ODC_Mu_crystall"/>
</dbReference>
<evidence type="ECO:0000313" key="2">
    <source>
        <dbReference type="EMBL" id="ASJ55331.1"/>
    </source>
</evidence>
<dbReference type="RefSeq" id="WP_088909005.1">
    <property type="nucleotide sequence ID" value="NZ_CP018145.1"/>
</dbReference>
<dbReference type="GO" id="GO:0016491">
    <property type="term" value="F:oxidoreductase activity"/>
    <property type="evidence" value="ECO:0007669"/>
    <property type="project" value="UniProtKB-ARBA"/>
</dbReference>
<gene>
    <name evidence="2" type="ORF">BP422_18330</name>
</gene>
<reference evidence="2 3" key="1">
    <citation type="submission" date="2016-11" db="EMBL/GenBank/DDBJ databases">
        <authorList>
            <person name="Jaros S."/>
            <person name="Januszkiewicz K."/>
            <person name="Wedrychowicz H."/>
        </authorList>
    </citation>
    <scope>NUCLEOTIDE SEQUENCE [LARGE SCALE GENOMIC DNA]</scope>
    <source>
        <strain evidence="2 3">NF2</strain>
    </source>
</reference>
<dbReference type="Pfam" id="PF02423">
    <property type="entry name" value="OCD_Mu_crystall"/>
    <property type="match status" value="2"/>
</dbReference>
<organism evidence="2 3">
    <name type="scientific">Brevibacillus formosus</name>
    <dbReference type="NCBI Taxonomy" id="54913"/>
    <lineage>
        <taxon>Bacteria</taxon>
        <taxon>Bacillati</taxon>
        <taxon>Bacillota</taxon>
        <taxon>Bacilli</taxon>
        <taxon>Bacillales</taxon>
        <taxon>Paenibacillaceae</taxon>
        <taxon>Brevibacillus</taxon>
    </lineage>
</organism>
<dbReference type="InterPro" id="IPR036291">
    <property type="entry name" value="NAD(P)-bd_dom_sf"/>
</dbReference>
<dbReference type="Proteomes" id="UP000197781">
    <property type="component" value="Chromosome"/>
</dbReference>
<dbReference type="InterPro" id="IPR023401">
    <property type="entry name" value="ODC_N"/>
</dbReference>
<dbReference type="GO" id="GO:0005737">
    <property type="term" value="C:cytoplasm"/>
    <property type="evidence" value="ECO:0007669"/>
    <property type="project" value="TreeGrafter"/>
</dbReference>
<evidence type="ECO:0000313" key="3">
    <source>
        <dbReference type="Proteomes" id="UP000197781"/>
    </source>
</evidence>
<dbReference type="FunFam" id="3.40.50.720:FF:000311">
    <property type="entry name" value="Ornithine cyclodeaminase"/>
    <property type="match status" value="1"/>
</dbReference>
<dbReference type="PIRSF" id="PIRSF001439">
    <property type="entry name" value="CryM"/>
    <property type="match status" value="1"/>
</dbReference>
<accession>A0A220MJZ3</accession>
<sequence>MFPFRVINQETTEDVLDMASVIEVVEQAYQMKSSQQATLFPLIFHEFVEGRADMDIKSGHLPQADIFGLKLVSWFGDNDKKGLPQLVGTVMVLDSQTGVPQGILSGEHITCMRTGAAGGIGAKYLARPESENLLIVGTGHQAPFQIMATLMTMKQIKRVYICNPRSAEKAQSFSAQIKDKLLTKFVSKYAGEEYERYASRCDVEFIAVDNLEEATRLADIIITATPSREPMIQEDWVKPGTHITCIGADMEGKQEIDERLFAKARIFVDDIGQAVRMGETEVAVKKELIAESDIEAEIGNVILGLADGRQSTEEITIFDSTGIALQDLLTANHILKVADKRGVGTIVDL</sequence>
<dbReference type="SUPFAM" id="SSF51735">
    <property type="entry name" value="NAD(P)-binding Rossmann-fold domains"/>
    <property type="match status" value="1"/>
</dbReference>
<dbReference type="EMBL" id="CP018145">
    <property type="protein sequence ID" value="ASJ55331.1"/>
    <property type="molecule type" value="Genomic_DNA"/>
</dbReference>
<dbReference type="Gene3D" id="3.40.50.720">
    <property type="entry name" value="NAD(P)-binding Rossmann-like Domain"/>
    <property type="match status" value="1"/>
</dbReference>
<dbReference type="PANTHER" id="PTHR13812:SF19">
    <property type="entry name" value="KETIMINE REDUCTASE MU-CRYSTALLIN"/>
    <property type="match status" value="1"/>
</dbReference>